<dbReference type="EnsemblFungi" id="CEF76981">
    <property type="protein sequence ID" value="CEF76981"/>
    <property type="gene ID" value="FGRRES_13335_M"/>
</dbReference>
<dbReference type="EMBL" id="HG970333">
    <property type="protein sequence ID" value="CEF76981.1"/>
    <property type="molecule type" value="Genomic_DNA"/>
</dbReference>
<evidence type="ECO:0000313" key="1">
    <source>
        <dbReference type="EMBL" id="CEF76981.1"/>
    </source>
</evidence>
<name>A0A0E0S0F6_GIBZE</name>
<reference key="3">
    <citation type="submission" date="2014-02" db="EMBL/GenBank/DDBJ databases">
        <title>A revised Fusarium graminearum genomic reference sequence using whole shotgun re-sequencing.</title>
        <authorList>
            <person name="King R."/>
            <person name="Urban M."/>
            <person name="Hassani-Pak K."/>
            <person name="Hammond-Kosack K."/>
        </authorList>
    </citation>
    <scope>NUCLEOTIDE SEQUENCE</scope>
    <source>
        <strain>PH-1</strain>
    </source>
</reference>
<reference evidence="1 3" key="4">
    <citation type="journal article" date="2015" name="BMC Genomics">
        <title>The completed genome sequence of the pathogenic ascomycete fungus Fusarium graminearum.</title>
        <authorList>
            <person name="King R."/>
            <person name="Urban M."/>
            <person name="Hammond-Kosack M.C."/>
            <person name="Hassani-Pak K."/>
            <person name="Hammond-Kosack K.E."/>
        </authorList>
    </citation>
    <scope>NUCLEOTIDE SEQUENCE [LARGE SCALE GENOMIC DNA]</scope>
    <source>
        <strain evidence="3">ATCC MYA-4620 / CBS 123657 / FGSC 9075 / NRRL 31084 / PH-1</strain>
        <strain evidence="1">PH-1</strain>
    </source>
</reference>
<accession>A0A0E0S0F6</accession>
<dbReference type="Proteomes" id="UP000070720">
    <property type="component" value="Chromosome 2"/>
</dbReference>
<reference evidence="2 3" key="1">
    <citation type="journal article" date="2007" name="Science">
        <title>The Fusarium graminearum genome reveals a link between localized polymorphism and pathogen specialization.</title>
        <authorList>
            <person name="Cuomo C.A."/>
            <person name="Gueldener U."/>
            <person name="Xu J.-R."/>
            <person name="Trail F."/>
            <person name="Turgeon B.G."/>
            <person name="Di Pietro A."/>
            <person name="Walton J.D."/>
            <person name="Ma L.-J."/>
            <person name="Baker S.E."/>
            <person name="Rep M."/>
            <person name="Adam G."/>
            <person name="Antoniw J."/>
            <person name="Baldwin T."/>
            <person name="Calvo S.E."/>
            <person name="Chang Y.-L."/>
            <person name="DeCaprio D."/>
            <person name="Gale L.R."/>
            <person name="Gnerre S."/>
            <person name="Goswami R.S."/>
            <person name="Hammond-Kosack K."/>
            <person name="Harris L.J."/>
            <person name="Hilburn K."/>
            <person name="Kennell J.C."/>
            <person name="Kroken S."/>
            <person name="Magnuson J.K."/>
            <person name="Mannhaupt G."/>
            <person name="Mauceli E.W."/>
            <person name="Mewes H.-W."/>
            <person name="Mitterbauer R."/>
            <person name="Muehlbauer G."/>
            <person name="Muensterkoetter M."/>
            <person name="Nelson D."/>
            <person name="O'Donnell K."/>
            <person name="Ouellet T."/>
            <person name="Qi W."/>
            <person name="Quesneville H."/>
            <person name="Roncero M.I.G."/>
            <person name="Seong K.-Y."/>
            <person name="Tetko I.V."/>
            <person name="Urban M."/>
            <person name="Waalwijk C."/>
            <person name="Ward T.J."/>
            <person name="Yao J."/>
            <person name="Birren B.W."/>
            <person name="Kistler H.C."/>
        </authorList>
    </citation>
    <scope>NUCLEOTIDE SEQUENCE [LARGE SCALE GENOMIC DNA]</scope>
    <source>
        <strain evidence="3">ATCC MYA-4620 / CBS 123657 / FGSC 9075 / NRRL 31084 / PH-1</strain>
        <strain evidence="2">PH-1 / ATCC MYA-4620 / FGSC 9075 / NRRL 31084</strain>
    </source>
</reference>
<evidence type="ECO:0000313" key="3">
    <source>
        <dbReference type="Proteomes" id="UP000070720"/>
    </source>
</evidence>
<reference evidence="2 3" key="2">
    <citation type="journal article" date="2010" name="Nature">
        <title>Comparative genomics reveals mobile pathogenicity chromosomes in Fusarium.</title>
        <authorList>
            <person name="Ma L.J."/>
            <person name="van der Does H.C."/>
            <person name="Borkovich K.A."/>
            <person name="Coleman J.J."/>
            <person name="Daboussi M.J."/>
            <person name="Di Pietro A."/>
            <person name="Dufresne M."/>
            <person name="Freitag M."/>
            <person name="Grabherr M."/>
            <person name="Henrissat B."/>
            <person name="Houterman P.M."/>
            <person name="Kang S."/>
            <person name="Shim W.B."/>
            <person name="Woloshuk C."/>
            <person name="Xie X."/>
            <person name="Xu J.R."/>
            <person name="Antoniw J."/>
            <person name="Baker S.E."/>
            <person name="Bluhm B.H."/>
            <person name="Breakspear A."/>
            <person name="Brown D.W."/>
            <person name="Butchko R.A."/>
            <person name="Chapman S."/>
            <person name="Coulson R."/>
            <person name="Coutinho P.M."/>
            <person name="Danchin E.G."/>
            <person name="Diener A."/>
            <person name="Gale L.R."/>
            <person name="Gardiner D.M."/>
            <person name="Goff S."/>
            <person name="Hammond-Kosack K.E."/>
            <person name="Hilburn K."/>
            <person name="Hua-Van A."/>
            <person name="Jonkers W."/>
            <person name="Kazan K."/>
            <person name="Kodira C.D."/>
            <person name="Koehrsen M."/>
            <person name="Kumar L."/>
            <person name="Lee Y.H."/>
            <person name="Li L."/>
            <person name="Manners J.M."/>
            <person name="Miranda-Saavedra D."/>
            <person name="Mukherjee M."/>
            <person name="Park G."/>
            <person name="Park J."/>
            <person name="Park S.Y."/>
            <person name="Proctor R.H."/>
            <person name="Regev A."/>
            <person name="Ruiz-Roldan M.C."/>
            <person name="Sain D."/>
            <person name="Sakthikumar S."/>
            <person name="Sykes S."/>
            <person name="Schwartz D.C."/>
            <person name="Turgeon B.G."/>
            <person name="Wapinski I."/>
            <person name="Yoder O."/>
            <person name="Young S."/>
            <person name="Zeng Q."/>
            <person name="Zhou S."/>
            <person name="Galagan J."/>
            <person name="Cuomo C.A."/>
            <person name="Kistler H.C."/>
            <person name="Rep M."/>
        </authorList>
    </citation>
    <scope>GENOME REANNOTATION</scope>
    <source>
        <strain evidence="3">ATCC MYA-4620 / CBS 123657 / FGSC 9075 / NRRL 31084 / PH-1</strain>
        <strain evidence="2">PH-1 / ATCC MYA-4620 / FGSC 9075 / NRRL 31084</strain>
    </source>
</reference>
<evidence type="ECO:0000313" key="2">
    <source>
        <dbReference type="EnsemblFungi" id="CEF76981"/>
    </source>
</evidence>
<dbReference type="AlphaFoldDB" id="A0A0E0S0F6"/>
<dbReference type="InParanoid" id="A0A0E0S0F6"/>
<reference evidence="2" key="5">
    <citation type="submission" date="2017-01" db="UniProtKB">
        <authorList>
            <consortium name="EnsemblFungi"/>
        </authorList>
    </citation>
    <scope>IDENTIFICATION</scope>
    <source>
        <strain evidence="2">PH-1 / ATCC MYA-4620 / FGSC 9075 / NRRL 31084</strain>
    </source>
</reference>
<protein>
    <submittedName>
        <fullName evidence="1">Chromosome 2, complete genome</fullName>
    </submittedName>
</protein>
<gene>
    <name evidence="1" type="ORF">FGRAMPH1_01T10357</name>
</gene>
<proteinExistence type="predicted"/>
<dbReference type="VEuPathDB" id="FungiDB:FGRAMPH1_01G10357"/>
<sequence>MYKGTTGMSRSWGNKLAKGRILNMRAQQQGDSGYDAERRGFAIDARSVNENFRAMQTLTWSSARQMLHTVYVQAINISQYTYSHCSLMSASSLTLRLSFLPYDLLAPNTVFIIKVLSHIPRLWALTSASANGNAPMISKSRSATESISRLVPMAVPMMSVVYLSTAYGQSMRTKLLRLYLFPSPHGVQTVHMTLVTESKPVTIWRRKFQLLATHLVY</sequence>
<keyword evidence="3" id="KW-1185">Reference proteome</keyword>
<organism evidence="2">
    <name type="scientific">Gibberella zeae (strain ATCC MYA-4620 / CBS 123657 / FGSC 9075 / NRRL 31084 / PH-1)</name>
    <name type="common">Wheat head blight fungus</name>
    <name type="synonym">Fusarium graminearum</name>
    <dbReference type="NCBI Taxonomy" id="229533"/>
    <lineage>
        <taxon>Eukaryota</taxon>
        <taxon>Fungi</taxon>
        <taxon>Dikarya</taxon>
        <taxon>Ascomycota</taxon>
        <taxon>Pezizomycotina</taxon>
        <taxon>Sordariomycetes</taxon>
        <taxon>Hypocreomycetidae</taxon>
        <taxon>Hypocreales</taxon>
        <taxon>Nectriaceae</taxon>
        <taxon>Fusarium</taxon>
    </lineage>
</organism>